<reference evidence="1 2" key="1">
    <citation type="submission" date="2021-06" db="EMBL/GenBank/DDBJ databases">
        <authorList>
            <person name="Palmer J.M."/>
        </authorList>
    </citation>
    <scope>NUCLEOTIDE SEQUENCE [LARGE SCALE GENOMIC DNA]</scope>
    <source>
        <strain evidence="1 2">CL_MEX2019</strain>
        <tissue evidence="1">Muscle</tissue>
    </source>
</reference>
<comment type="caution">
    <text evidence="1">The sequence shown here is derived from an EMBL/GenBank/DDBJ whole genome shotgun (WGS) entry which is preliminary data.</text>
</comment>
<dbReference type="EMBL" id="JAHUTJ010060433">
    <property type="protein sequence ID" value="MED6288378.1"/>
    <property type="molecule type" value="Genomic_DNA"/>
</dbReference>
<name>A0ABU7EMB4_9TELE</name>
<feature type="non-terminal residue" evidence="1">
    <location>
        <position position="1"/>
    </location>
</feature>
<keyword evidence="2" id="KW-1185">Reference proteome</keyword>
<evidence type="ECO:0000313" key="2">
    <source>
        <dbReference type="Proteomes" id="UP001352852"/>
    </source>
</evidence>
<accession>A0ABU7EMB4</accession>
<organism evidence="1 2">
    <name type="scientific">Characodon lateralis</name>
    <dbReference type="NCBI Taxonomy" id="208331"/>
    <lineage>
        <taxon>Eukaryota</taxon>
        <taxon>Metazoa</taxon>
        <taxon>Chordata</taxon>
        <taxon>Craniata</taxon>
        <taxon>Vertebrata</taxon>
        <taxon>Euteleostomi</taxon>
        <taxon>Actinopterygii</taxon>
        <taxon>Neopterygii</taxon>
        <taxon>Teleostei</taxon>
        <taxon>Neoteleostei</taxon>
        <taxon>Acanthomorphata</taxon>
        <taxon>Ovalentaria</taxon>
        <taxon>Atherinomorphae</taxon>
        <taxon>Cyprinodontiformes</taxon>
        <taxon>Goodeidae</taxon>
        <taxon>Characodon</taxon>
    </lineage>
</organism>
<proteinExistence type="predicted"/>
<evidence type="ECO:0000313" key="1">
    <source>
        <dbReference type="EMBL" id="MED6288378.1"/>
    </source>
</evidence>
<gene>
    <name evidence="1" type="ORF">CHARACLAT_025906</name>
</gene>
<sequence>ITRKNIKLSRPHLNFPLRIHHLLGLTRSSCITVYHSSSTKINPSSIWCFQSRFLFHYSSL</sequence>
<protein>
    <submittedName>
        <fullName evidence="1">Uncharacterized protein</fullName>
    </submittedName>
</protein>
<dbReference type="Proteomes" id="UP001352852">
    <property type="component" value="Unassembled WGS sequence"/>
</dbReference>